<gene>
    <name evidence="7" type="ORF">M6D93_12325</name>
</gene>
<evidence type="ECO:0000256" key="2">
    <source>
        <dbReference type="ARBA" id="ARBA00009533"/>
    </source>
</evidence>
<dbReference type="Gene3D" id="3.90.1150.10">
    <property type="entry name" value="Aspartate Aminotransferase, domain 1"/>
    <property type="match status" value="1"/>
</dbReference>
<reference evidence="7" key="1">
    <citation type="journal article" date="2018" name="Int. J. Syst. Evol. Microbiol.">
        <title>Jatrophihabitans telluris sp. nov., isolated from sediment soil of lava forest wetlands and the emended description of the genus Jatrophihabitans.</title>
        <authorList>
            <person name="Lee K.C."/>
            <person name="Suh M.K."/>
            <person name="Eom M.K."/>
            <person name="Kim K.K."/>
            <person name="Kim J.S."/>
            <person name="Kim D.S."/>
            <person name="Ko S.H."/>
            <person name="Shin Y.K."/>
            <person name="Lee J.S."/>
        </authorList>
    </citation>
    <scope>NUCLEOTIDE SEQUENCE</scope>
    <source>
        <strain evidence="7">N237</strain>
    </source>
</reference>
<dbReference type="PANTHER" id="PTHR11999:SF70">
    <property type="entry name" value="MIP05841P"/>
    <property type="match status" value="1"/>
</dbReference>
<dbReference type="InterPro" id="IPR002129">
    <property type="entry name" value="PyrdxlP-dep_de-COase"/>
</dbReference>
<dbReference type="InterPro" id="IPR015422">
    <property type="entry name" value="PyrdxlP-dep_Trfase_small"/>
</dbReference>
<name>A0ABY4QUW4_9ACTN</name>
<keyword evidence="8" id="KW-1185">Reference proteome</keyword>
<dbReference type="Gene3D" id="3.40.640.10">
    <property type="entry name" value="Type I PLP-dependent aspartate aminotransferase-like (Major domain)"/>
    <property type="match status" value="1"/>
</dbReference>
<comment type="similarity">
    <text evidence="2 6">Belongs to the group II decarboxylase family.</text>
</comment>
<reference evidence="7" key="2">
    <citation type="submission" date="2022-05" db="EMBL/GenBank/DDBJ databases">
        <authorList>
            <person name="Kim J.-S."/>
            <person name="Lee K."/>
            <person name="Suh M."/>
            <person name="Eom M."/>
            <person name="Kim J.-S."/>
            <person name="Kim D.-S."/>
            <person name="Ko S.-H."/>
            <person name="Shin Y."/>
            <person name="Lee J.-S."/>
        </authorList>
    </citation>
    <scope>NUCLEOTIDE SEQUENCE</scope>
    <source>
        <strain evidence="7">N237</strain>
    </source>
</reference>
<proteinExistence type="inferred from homology"/>
<dbReference type="SUPFAM" id="SSF53383">
    <property type="entry name" value="PLP-dependent transferases"/>
    <property type="match status" value="1"/>
</dbReference>
<protein>
    <submittedName>
        <fullName evidence="7">Pyridoxal-dependent decarboxylase</fullName>
    </submittedName>
</protein>
<evidence type="ECO:0000256" key="4">
    <source>
        <dbReference type="ARBA" id="ARBA00022898"/>
    </source>
</evidence>
<dbReference type="PANTHER" id="PTHR11999">
    <property type="entry name" value="GROUP II PYRIDOXAL-5-PHOSPHATE DECARBOXYLASE"/>
    <property type="match status" value="1"/>
</dbReference>
<keyword evidence="5 6" id="KW-0456">Lyase</keyword>
<evidence type="ECO:0000256" key="3">
    <source>
        <dbReference type="ARBA" id="ARBA00022793"/>
    </source>
</evidence>
<accession>A0ABY4QUW4</accession>
<evidence type="ECO:0000256" key="1">
    <source>
        <dbReference type="ARBA" id="ARBA00001933"/>
    </source>
</evidence>
<sequence length="484" mass="51828">MLAASRSYIPPDVVKAQQLGDPTYMNSPTTASSAELPAELDLYADADRRALTFATGIGSRPVFPDVAARNGLARFNEPIPLRGKSAMETIELLDAAGSPAAVAFNDPRYYGYVVGATLPAAAAAERIALAWDQAASDSSAAPAPAAIEAVAARWCLEVLDLPRTAGVGFTTGASTSNLIAFATARRVLLERLGWNLDLRGLRNSPQLRVVVSDAHHVTVGKALRILGFGADDIVRAPVDEHGRIRPELLPPIDAQTLLVLQAGEVHTGESDPFTEILPLASDAGAWTHVDGAFGLWARASDNHRHLVAGIEAADSWTVDAHKWLNTPYDNGMVICRDVAALGRAMTSDADYTTQSAGAQRNLTLEFSRRARGIAVWAALRTLGRDGVADLVDSRIALAQRAAEGLTRAGFNVLNRVYLNQVLLDASTAENARRISTAVQDSGRAWLGPSTWRGKPAIRVSVTSWRTTERHIDELITLLAEIRDA</sequence>
<keyword evidence="4 6" id="KW-0663">Pyridoxal phosphate</keyword>
<dbReference type="EMBL" id="CP097332">
    <property type="protein sequence ID" value="UQX87088.1"/>
    <property type="molecule type" value="Genomic_DNA"/>
</dbReference>
<evidence type="ECO:0000313" key="8">
    <source>
        <dbReference type="Proteomes" id="UP001056336"/>
    </source>
</evidence>
<dbReference type="Proteomes" id="UP001056336">
    <property type="component" value="Chromosome"/>
</dbReference>
<organism evidence="7 8">
    <name type="scientific">Jatrophihabitans telluris</name>
    <dbReference type="NCBI Taxonomy" id="2038343"/>
    <lineage>
        <taxon>Bacteria</taxon>
        <taxon>Bacillati</taxon>
        <taxon>Actinomycetota</taxon>
        <taxon>Actinomycetes</taxon>
        <taxon>Jatrophihabitantales</taxon>
        <taxon>Jatrophihabitantaceae</taxon>
        <taxon>Jatrophihabitans</taxon>
    </lineage>
</organism>
<dbReference type="InterPro" id="IPR015424">
    <property type="entry name" value="PyrdxlP-dep_Trfase"/>
</dbReference>
<comment type="cofactor">
    <cofactor evidence="1 6">
        <name>pyridoxal 5'-phosphate</name>
        <dbReference type="ChEBI" id="CHEBI:597326"/>
    </cofactor>
</comment>
<evidence type="ECO:0000313" key="7">
    <source>
        <dbReference type="EMBL" id="UQX87088.1"/>
    </source>
</evidence>
<dbReference type="InterPro" id="IPR015421">
    <property type="entry name" value="PyrdxlP-dep_Trfase_major"/>
</dbReference>
<keyword evidence="3" id="KW-0210">Decarboxylase</keyword>
<evidence type="ECO:0000256" key="5">
    <source>
        <dbReference type="ARBA" id="ARBA00023239"/>
    </source>
</evidence>
<dbReference type="Pfam" id="PF00282">
    <property type="entry name" value="Pyridoxal_deC"/>
    <property type="match status" value="1"/>
</dbReference>
<dbReference type="InterPro" id="IPR010977">
    <property type="entry name" value="Aromatic_deC"/>
</dbReference>
<evidence type="ECO:0000256" key="6">
    <source>
        <dbReference type="RuleBase" id="RU000382"/>
    </source>
</evidence>